<accession>A0ABU8W9G0</accession>
<evidence type="ECO:0000313" key="2">
    <source>
        <dbReference type="Proteomes" id="UP001363010"/>
    </source>
</evidence>
<reference evidence="1 2" key="1">
    <citation type="submission" date="2024-03" db="EMBL/GenBank/DDBJ databases">
        <title>Novel species of the genus Variovorax.</title>
        <authorList>
            <person name="Liu Q."/>
            <person name="Xin Y.-H."/>
        </authorList>
    </citation>
    <scope>NUCLEOTIDE SEQUENCE [LARGE SCALE GENOMIC DNA]</scope>
    <source>
        <strain evidence="1 2">KACC 18501</strain>
    </source>
</reference>
<keyword evidence="2" id="KW-1185">Reference proteome</keyword>
<gene>
    <name evidence="1" type="ORF">WKW80_32500</name>
</gene>
<evidence type="ECO:0000313" key="1">
    <source>
        <dbReference type="EMBL" id="MEJ8826682.1"/>
    </source>
</evidence>
<sequence>MRLIIEARIAEAADIGDAVDGAVTLAVLERRDRSLAKLGLTLAEGRALLARVQDVMVSQQVDEWMAGETNCCRCGTLLSHKDSRSIVVRTVYGNVAVRSPRLWSCPCRAAPGTARSSVSPLCKALPRRVTPELEYLQVEWAAHLPYRQATALLKEVLPIDKQISFSGTRERVHAVARQLDTEVERDIANQPKATAIADTTVPRRESTNVACVSVDSAWLKHHSTPKGRQAIRAEAKLRSPWSPAPTLQRHVNIVAGRAAFADRAPRVYAYVHKQVPSAAARLDQFLARSGVGPNERVTVISDDAGEFAKAVQGSQLARGRILDWFHIAMKFKAAENSVFGSAAIESLERAWVESEIRSSKWFVWHGKAGKSVARIKALDDALMARKGYEFSTLWWNLQRVSGYIGSNAGTLVNYGARLRRGLPISSSIAESAVNLVVSHRMAKKQQMRWTDEGAHCLAQVRVAALNGDLSPGRLAKLAKASAPKTGTRLSCHPP</sequence>
<dbReference type="EMBL" id="JBBKZV010000039">
    <property type="protein sequence ID" value="MEJ8826682.1"/>
    <property type="molecule type" value="Genomic_DNA"/>
</dbReference>
<dbReference type="RefSeq" id="WP_340367719.1">
    <property type="nucleotide sequence ID" value="NZ_JBBKZV010000039.1"/>
</dbReference>
<protein>
    <submittedName>
        <fullName evidence="1">ISKra4 family transposase</fullName>
    </submittedName>
</protein>
<proteinExistence type="predicted"/>
<comment type="caution">
    <text evidence="1">The sequence shown here is derived from an EMBL/GenBank/DDBJ whole genome shotgun (WGS) entry which is preliminary data.</text>
</comment>
<dbReference type="Proteomes" id="UP001363010">
    <property type="component" value="Unassembled WGS sequence"/>
</dbReference>
<organism evidence="1 2">
    <name type="scientific">Variovorax humicola</name>
    <dbReference type="NCBI Taxonomy" id="1769758"/>
    <lineage>
        <taxon>Bacteria</taxon>
        <taxon>Pseudomonadati</taxon>
        <taxon>Pseudomonadota</taxon>
        <taxon>Betaproteobacteria</taxon>
        <taxon>Burkholderiales</taxon>
        <taxon>Comamonadaceae</taxon>
        <taxon>Variovorax</taxon>
    </lineage>
</organism>
<dbReference type="NCBIfam" id="NF033572">
    <property type="entry name" value="transpos_ISKra4"/>
    <property type="match status" value="1"/>
</dbReference>
<name>A0ABU8W9G0_9BURK</name>